<proteinExistence type="predicted"/>
<evidence type="ECO:0000313" key="3">
    <source>
        <dbReference type="Proteomes" id="UP000762676"/>
    </source>
</evidence>
<gene>
    <name evidence="2" type="ORF">ElyMa_002669000</name>
</gene>
<protein>
    <submittedName>
        <fullName evidence="2">Uncharacterized protein</fullName>
    </submittedName>
</protein>
<dbReference type="AlphaFoldDB" id="A0AAV4HCL1"/>
<name>A0AAV4HCL1_9GAST</name>
<evidence type="ECO:0000313" key="2">
    <source>
        <dbReference type="EMBL" id="GFR94476.1"/>
    </source>
</evidence>
<feature type="region of interest" description="Disordered" evidence="1">
    <location>
        <begin position="1"/>
        <end position="67"/>
    </location>
</feature>
<accession>A0AAV4HCL1</accession>
<feature type="compositionally biased region" description="Acidic residues" evidence="1">
    <location>
        <begin position="35"/>
        <end position="67"/>
    </location>
</feature>
<sequence length="91" mass="10247">MLSSSLAQDKAHSQAGLEAPRNRCHRRKATVSAFDESDNDDDGYYDNDDDDDNDGGDNEDDDDDDDNIDIKMLIVKKITMACGVYFYKSCR</sequence>
<reference evidence="2 3" key="1">
    <citation type="journal article" date="2021" name="Elife">
        <title>Chloroplast acquisition without the gene transfer in kleptoplastic sea slugs, Plakobranchus ocellatus.</title>
        <authorList>
            <person name="Maeda T."/>
            <person name="Takahashi S."/>
            <person name="Yoshida T."/>
            <person name="Shimamura S."/>
            <person name="Takaki Y."/>
            <person name="Nagai Y."/>
            <person name="Toyoda A."/>
            <person name="Suzuki Y."/>
            <person name="Arimoto A."/>
            <person name="Ishii H."/>
            <person name="Satoh N."/>
            <person name="Nishiyama T."/>
            <person name="Hasebe M."/>
            <person name="Maruyama T."/>
            <person name="Minagawa J."/>
            <person name="Obokata J."/>
            <person name="Shigenobu S."/>
        </authorList>
    </citation>
    <scope>NUCLEOTIDE SEQUENCE [LARGE SCALE GENOMIC DNA]</scope>
</reference>
<dbReference type="Proteomes" id="UP000762676">
    <property type="component" value="Unassembled WGS sequence"/>
</dbReference>
<dbReference type="EMBL" id="BMAT01005504">
    <property type="protein sequence ID" value="GFR94476.1"/>
    <property type="molecule type" value="Genomic_DNA"/>
</dbReference>
<keyword evidence="3" id="KW-1185">Reference proteome</keyword>
<evidence type="ECO:0000256" key="1">
    <source>
        <dbReference type="SAM" id="MobiDB-lite"/>
    </source>
</evidence>
<organism evidence="2 3">
    <name type="scientific">Elysia marginata</name>
    <dbReference type="NCBI Taxonomy" id="1093978"/>
    <lineage>
        <taxon>Eukaryota</taxon>
        <taxon>Metazoa</taxon>
        <taxon>Spiralia</taxon>
        <taxon>Lophotrochozoa</taxon>
        <taxon>Mollusca</taxon>
        <taxon>Gastropoda</taxon>
        <taxon>Heterobranchia</taxon>
        <taxon>Euthyneura</taxon>
        <taxon>Panpulmonata</taxon>
        <taxon>Sacoglossa</taxon>
        <taxon>Placobranchoidea</taxon>
        <taxon>Plakobranchidae</taxon>
        <taxon>Elysia</taxon>
    </lineage>
</organism>
<comment type="caution">
    <text evidence="2">The sequence shown here is derived from an EMBL/GenBank/DDBJ whole genome shotgun (WGS) entry which is preliminary data.</text>
</comment>